<reference evidence="2 3" key="1">
    <citation type="submission" date="2020-07" db="EMBL/GenBank/DDBJ databases">
        <title>Comparative genomics of pyrophilous fungi reveals a link between fire events and developmental genes.</title>
        <authorList>
            <consortium name="DOE Joint Genome Institute"/>
            <person name="Steindorff A.S."/>
            <person name="Carver A."/>
            <person name="Calhoun S."/>
            <person name="Stillman K."/>
            <person name="Liu H."/>
            <person name="Lipzen A."/>
            <person name="Pangilinan J."/>
            <person name="Labutti K."/>
            <person name="Bruns T.D."/>
            <person name="Grigoriev I.V."/>
        </authorList>
    </citation>
    <scope>NUCLEOTIDE SEQUENCE [LARGE SCALE GENOMIC DNA]</scope>
    <source>
        <strain evidence="2 3">CBS 144469</strain>
    </source>
</reference>
<evidence type="ECO:0000313" key="3">
    <source>
        <dbReference type="Proteomes" id="UP000521943"/>
    </source>
</evidence>
<gene>
    <name evidence="2" type="ORF">DFP72DRAFT_855525</name>
</gene>
<dbReference type="Proteomes" id="UP000521943">
    <property type="component" value="Unassembled WGS sequence"/>
</dbReference>
<evidence type="ECO:0000313" key="2">
    <source>
        <dbReference type="EMBL" id="KAF6746265.1"/>
    </source>
</evidence>
<organism evidence="2 3">
    <name type="scientific">Ephemerocybe angulata</name>
    <dbReference type="NCBI Taxonomy" id="980116"/>
    <lineage>
        <taxon>Eukaryota</taxon>
        <taxon>Fungi</taxon>
        <taxon>Dikarya</taxon>
        <taxon>Basidiomycota</taxon>
        <taxon>Agaricomycotina</taxon>
        <taxon>Agaricomycetes</taxon>
        <taxon>Agaricomycetidae</taxon>
        <taxon>Agaricales</taxon>
        <taxon>Agaricineae</taxon>
        <taxon>Psathyrellaceae</taxon>
        <taxon>Ephemerocybe</taxon>
    </lineage>
</organism>
<comment type="caution">
    <text evidence="2">The sequence shown here is derived from an EMBL/GenBank/DDBJ whole genome shotgun (WGS) entry which is preliminary data.</text>
</comment>
<protein>
    <submittedName>
        <fullName evidence="2">Uncharacterized protein</fullName>
    </submittedName>
</protein>
<dbReference type="EMBL" id="JACGCI010000094">
    <property type="protein sequence ID" value="KAF6746265.1"/>
    <property type="molecule type" value="Genomic_DNA"/>
</dbReference>
<feature type="compositionally biased region" description="Polar residues" evidence="1">
    <location>
        <begin position="1"/>
        <end position="21"/>
    </location>
</feature>
<sequence length="230" mass="25868">MSTTNTVQSQSQVSVLNPGQTTHERAPTPAELIARLKRHNHTPSPATHIRHEGDSDLYRRAWRDIPSFKSLNEGPKDDEVLECAMRAMTLNQDPKQQNDPRTLIKARMQLILAHPAALPVEDHENGGTYECLVICIACPDPVGVGTPWGSEKNWDYRWCKHLELETHKNNVAKWENINGPLGKVMKSTMPRYKVVYPIVGSSYDTAEVIGPVLGKMLSPHHHLLPKKHLT</sequence>
<name>A0A8H6HFV3_9AGAR</name>
<dbReference type="AlphaFoldDB" id="A0A8H6HFV3"/>
<feature type="region of interest" description="Disordered" evidence="1">
    <location>
        <begin position="1"/>
        <end position="25"/>
    </location>
</feature>
<accession>A0A8H6HFV3</accession>
<evidence type="ECO:0000256" key="1">
    <source>
        <dbReference type="SAM" id="MobiDB-lite"/>
    </source>
</evidence>
<keyword evidence="3" id="KW-1185">Reference proteome</keyword>
<proteinExistence type="predicted"/>